<reference evidence="4 5" key="1">
    <citation type="submission" date="2018-06" db="EMBL/GenBank/DDBJ databases">
        <title>Genomic Encyclopedia of Type Strains, Phase III (KMG-III): the genomes of soil and plant-associated and newly described type strains.</title>
        <authorList>
            <person name="Whitman W."/>
        </authorList>
    </citation>
    <scope>NUCLEOTIDE SEQUENCE [LARGE SCALE GENOMIC DNA]</scope>
    <source>
        <strain evidence="4 5">CGMCC 1.15366</strain>
    </source>
</reference>
<dbReference type="GO" id="GO:0042938">
    <property type="term" value="P:dipeptide transport"/>
    <property type="evidence" value="ECO:0007669"/>
    <property type="project" value="TreeGrafter"/>
</dbReference>
<sequence length="559" mass="63358">MTKQRALAQISWRGIIAIVLGCCVSACQPEPSHSRLQHGLLYCAEGNPESFNPQLVTSGTTLDMTANLLYDRLIEYSDDAQDYVPALATAWEVNEDSTEYVFTLRTDVEFHHTDYFTPTRTLNAHDVVFTFQRWLDPSHPFYAVSLTGYPFFTAVGLDSLIKDIRALDDNQVLIRLDQPDSSFIANLATDFAVILSAEYAQQLLQQDRRSALDTQPIGSGPFKFQSFRKDVSLNYQRHPHYWRGVAESERLVFRLIPSDHKRMLMLLTGDCDMIPYPPARDLNDLEQRDDINLYSTVSPNTAFWAFNTEKPPFDDVRVRQALAHAINREAILEAVYFGHAALAQSILPSTSWAHFEDPEAYAYDPEAARELLADAGLHQGFSMDIWALPVQRAYNPNARKMAELMQADLAAIGVRANIVSFEWSTFRRRLAEGTHDSVLIGWSGDNPDPDNFFRPLLSCAAVLSGSNRARWCEPEFDRLVLQAIRTSAQEQRQGYYQQAQQLLNDQVPLVPLVHSMRYHATQPNIQGFELHPYGGIQLHQVHKRAPDIDDAEDAEVLQP</sequence>
<name>A0A327X6E2_9GAMM</name>
<accession>A0A327X6E2</accession>
<dbReference type="RefSeq" id="WP_241973967.1">
    <property type="nucleotide sequence ID" value="NZ_PIPK01000001.1"/>
</dbReference>
<comment type="similarity">
    <text evidence="1">Belongs to the bacterial solute-binding protein 5 family.</text>
</comment>
<dbReference type="GO" id="GO:1904680">
    <property type="term" value="F:peptide transmembrane transporter activity"/>
    <property type="evidence" value="ECO:0007669"/>
    <property type="project" value="TreeGrafter"/>
</dbReference>
<dbReference type="Gene3D" id="3.10.105.10">
    <property type="entry name" value="Dipeptide-binding Protein, Domain 3"/>
    <property type="match status" value="1"/>
</dbReference>
<dbReference type="InterPro" id="IPR000914">
    <property type="entry name" value="SBP_5_dom"/>
</dbReference>
<dbReference type="SUPFAM" id="SSF53850">
    <property type="entry name" value="Periplasmic binding protein-like II"/>
    <property type="match status" value="1"/>
</dbReference>
<dbReference type="GO" id="GO:0043190">
    <property type="term" value="C:ATP-binding cassette (ABC) transporter complex"/>
    <property type="evidence" value="ECO:0007669"/>
    <property type="project" value="InterPro"/>
</dbReference>
<protein>
    <submittedName>
        <fullName evidence="4">Cationic peptide transport system substrate-binding protein</fullName>
    </submittedName>
</protein>
<dbReference type="PANTHER" id="PTHR30290:SF38">
    <property type="entry name" value="D,D-DIPEPTIDE-BINDING PERIPLASMIC PROTEIN DDPA-RELATED"/>
    <property type="match status" value="1"/>
</dbReference>
<dbReference type="EMBL" id="QLMD01000001">
    <property type="protein sequence ID" value="RAK01453.1"/>
    <property type="molecule type" value="Genomic_DNA"/>
</dbReference>
<evidence type="ECO:0000313" key="4">
    <source>
        <dbReference type="EMBL" id="RAK01453.1"/>
    </source>
</evidence>
<dbReference type="Proteomes" id="UP000249203">
    <property type="component" value="Unassembled WGS sequence"/>
</dbReference>
<dbReference type="InterPro" id="IPR039424">
    <property type="entry name" value="SBP_5"/>
</dbReference>
<dbReference type="Gene3D" id="3.40.190.10">
    <property type="entry name" value="Periplasmic binding protein-like II"/>
    <property type="match status" value="1"/>
</dbReference>
<evidence type="ECO:0000256" key="2">
    <source>
        <dbReference type="ARBA" id="ARBA00022729"/>
    </source>
</evidence>
<dbReference type="Pfam" id="PF00496">
    <property type="entry name" value="SBP_bac_5"/>
    <property type="match status" value="1"/>
</dbReference>
<evidence type="ECO:0000259" key="3">
    <source>
        <dbReference type="Pfam" id="PF00496"/>
    </source>
</evidence>
<feature type="domain" description="Solute-binding protein family 5" evidence="3">
    <location>
        <begin position="83"/>
        <end position="461"/>
    </location>
</feature>
<proteinExistence type="inferred from homology"/>
<keyword evidence="2" id="KW-0732">Signal</keyword>
<evidence type="ECO:0000313" key="5">
    <source>
        <dbReference type="Proteomes" id="UP000249203"/>
    </source>
</evidence>
<comment type="caution">
    <text evidence="4">The sequence shown here is derived from an EMBL/GenBank/DDBJ whole genome shotgun (WGS) entry which is preliminary data.</text>
</comment>
<organism evidence="4 5">
    <name type="scientific">Aliidiomarina maris</name>
    <dbReference type="NCBI Taxonomy" id="531312"/>
    <lineage>
        <taxon>Bacteria</taxon>
        <taxon>Pseudomonadati</taxon>
        <taxon>Pseudomonadota</taxon>
        <taxon>Gammaproteobacteria</taxon>
        <taxon>Alteromonadales</taxon>
        <taxon>Idiomarinaceae</taxon>
        <taxon>Aliidiomarina</taxon>
    </lineage>
</organism>
<dbReference type="CDD" id="cd08493">
    <property type="entry name" value="PBP2_DppA_like"/>
    <property type="match status" value="1"/>
</dbReference>
<dbReference type="InterPro" id="IPR030678">
    <property type="entry name" value="Peptide/Ni-bd"/>
</dbReference>
<dbReference type="GO" id="GO:0030288">
    <property type="term" value="C:outer membrane-bounded periplasmic space"/>
    <property type="evidence" value="ECO:0007669"/>
    <property type="project" value="TreeGrafter"/>
</dbReference>
<evidence type="ECO:0000256" key="1">
    <source>
        <dbReference type="ARBA" id="ARBA00005695"/>
    </source>
</evidence>
<dbReference type="PANTHER" id="PTHR30290">
    <property type="entry name" value="PERIPLASMIC BINDING COMPONENT OF ABC TRANSPORTER"/>
    <property type="match status" value="1"/>
</dbReference>
<dbReference type="PIRSF" id="PIRSF002741">
    <property type="entry name" value="MppA"/>
    <property type="match status" value="1"/>
</dbReference>
<dbReference type="AlphaFoldDB" id="A0A327X6E2"/>
<dbReference type="Gene3D" id="3.90.76.10">
    <property type="entry name" value="Dipeptide-binding Protein, Domain 1"/>
    <property type="match status" value="1"/>
</dbReference>
<gene>
    <name evidence="4" type="ORF">B0I24_10176</name>
</gene>